<gene>
    <name evidence="2" type="ORF">SAMN04487960_1062</name>
</gene>
<dbReference type="AlphaFoldDB" id="A0A1H2YPK0"/>
<name>A0A1H2YPK0_9GAMM</name>
<dbReference type="InterPro" id="IPR025391">
    <property type="entry name" value="DUF4123"/>
</dbReference>
<evidence type="ECO:0000259" key="1">
    <source>
        <dbReference type="Pfam" id="PF13503"/>
    </source>
</evidence>
<dbReference type="Pfam" id="PF13503">
    <property type="entry name" value="DUF4123"/>
    <property type="match status" value="1"/>
</dbReference>
<dbReference type="OrthoDB" id="6878614at2"/>
<dbReference type="EMBL" id="FNNE01000006">
    <property type="protein sequence ID" value="SDX06439.1"/>
    <property type="molecule type" value="Genomic_DNA"/>
</dbReference>
<evidence type="ECO:0000313" key="2">
    <source>
        <dbReference type="EMBL" id="SDX06439.1"/>
    </source>
</evidence>
<sequence length="289" mass="32203">MASLPRPQSMGDSFILIDGAKVDALPQYIYREEVSPECDALYRRTELESLVEISPWLVKAEFDGPISRKCFVDWMHDGVAIAVTSEVGFDALLEHFRSLLIAHTTTGEDAIFRFYDPEILRSLLSAGESTDDVRRLLGPCSSVAIQDRGNGRWEYFQNDVHPTTHLTASFVIREEHLVAMEQGAERTALRNLEAHTATYFPHLLSNGEDEQESDSSMVARLIKAANGKELRSTRDIALFINTIGWLGADAFEDVEVSNLWRSGSAQPGKAIAQVAEYAERKSMEGLNHG</sequence>
<dbReference type="STRING" id="488533.SAMN04487960_1062"/>
<accession>A0A1H2YPK0</accession>
<organism evidence="2 3">
    <name type="scientific">Marinobacter mobilis</name>
    <dbReference type="NCBI Taxonomy" id="488533"/>
    <lineage>
        <taxon>Bacteria</taxon>
        <taxon>Pseudomonadati</taxon>
        <taxon>Pseudomonadota</taxon>
        <taxon>Gammaproteobacteria</taxon>
        <taxon>Pseudomonadales</taxon>
        <taxon>Marinobacteraceae</taxon>
        <taxon>Marinobacter</taxon>
    </lineage>
</organism>
<feature type="domain" description="DUF4123" evidence="1">
    <location>
        <begin position="14"/>
        <end position="126"/>
    </location>
</feature>
<dbReference type="Proteomes" id="UP000199675">
    <property type="component" value="Unassembled WGS sequence"/>
</dbReference>
<proteinExistence type="predicted"/>
<protein>
    <recommendedName>
        <fullName evidence="1">DUF4123 domain-containing protein</fullName>
    </recommendedName>
</protein>
<evidence type="ECO:0000313" key="3">
    <source>
        <dbReference type="Proteomes" id="UP000199675"/>
    </source>
</evidence>
<reference evidence="2 3" key="1">
    <citation type="submission" date="2016-10" db="EMBL/GenBank/DDBJ databases">
        <authorList>
            <person name="de Groot N.N."/>
        </authorList>
    </citation>
    <scope>NUCLEOTIDE SEQUENCE [LARGE SCALE GENOMIC DNA]</scope>
    <source>
        <strain evidence="2 3">CGMCC 1.7059</strain>
    </source>
</reference>
<keyword evidence="3" id="KW-1185">Reference proteome</keyword>